<dbReference type="Gene3D" id="1.10.472.10">
    <property type="entry name" value="Cyclin-like"/>
    <property type="match status" value="1"/>
</dbReference>
<dbReference type="EMBL" id="MU005985">
    <property type="protein sequence ID" value="KAF2860075.1"/>
    <property type="molecule type" value="Genomic_DNA"/>
</dbReference>
<evidence type="ECO:0000259" key="2">
    <source>
        <dbReference type="Pfam" id="PF00134"/>
    </source>
</evidence>
<evidence type="ECO:0000313" key="4">
    <source>
        <dbReference type="Proteomes" id="UP000799421"/>
    </source>
</evidence>
<dbReference type="GO" id="GO:0000307">
    <property type="term" value="C:cyclin-dependent protein kinase holoenzyme complex"/>
    <property type="evidence" value="ECO:0007669"/>
    <property type="project" value="TreeGrafter"/>
</dbReference>
<dbReference type="GO" id="GO:0019901">
    <property type="term" value="F:protein kinase binding"/>
    <property type="evidence" value="ECO:0007669"/>
    <property type="project" value="InterPro"/>
</dbReference>
<feature type="region of interest" description="Disordered" evidence="1">
    <location>
        <begin position="43"/>
        <end position="62"/>
    </location>
</feature>
<keyword evidence="4" id="KW-1185">Reference proteome</keyword>
<proteinExistence type="predicted"/>
<protein>
    <recommendedName>
        <fullName evidence="2">Cyclin N-terminal domain-containing protein</fullName>
    </recommendedName>
</protein>
<reference evidence="3" key="1">
    <citation type="journal article" date="2020" name="Stud. Mycol.">
        <title>101 Dothideomycetes genomes: a test case for predicting lifestyles and emergence of pathogens.</title>
        <authorList>
            <person name="Haridas S."/>
            <person name="Albert R."/>
            <person name="Binder M."/>
            <person name="Bloem J."/>
            <person name="Labutti K."/>
            <person name="Salamov A."/>
            <person name="Andreopoulos B."/>
            <person name="Baker S."/>
            <person name="Barry K."/>
            <person name="Bills G."/>
            <person name="Bluhm B."/>
            <person name="Cannon C."/>
            <person name="Castanera R."/>
            <person name="Culley D."/>
            <person name="Daum C."/>
            <person name="Ezra D."/>
            <person name="Gonzalez J."/>
            <person name="Henrissat B."/>
            <person name="Kuo A."/>
            <person name="Liang C."/>
            <person name="Lipzen A."/>
            <person name="Lutzoni F."/>
            <person name="Magnuson J."/>
            <person name="Mondo S."/>
            <person name="Nolan M."/>
            <person name="Ohm R."/>
            <person name="Pangilinan J."/>
            <person name="Park H.-J."/>
            <person name="Ramirez L."/>
            <person name="Alfaro M."/>
            <person name="Sun H."/>
            <person name="Tritt A."/>
            <person name="Yoshinaga Y."/>
            <person name="Zwiers L.-H."/>
            <person name="Turgeon B."/>
            <person name="Goodwin S."/>
            <person name="Spatafora J."/>
            <person name="Crous P."/>
            <person name="Grigoriev I."/>
        </authorList>
    </citation>
    <scope>NUCLEOTIDE SEQUENCE</scope>
    <source>
        <strain evidence="3">CBS 480.64</strain>
    </source>
</reference>
<dbReference type="InterPro" id="IPR036915">
    <property type="entry name" value="Cyclin-like_sf"/>
</dbReference>
<dbReference type="AlphaFoldDB" id="A0A6A7BZF2"/>
<dbReference type="InterPro" id="IPR013922">
    <property type="entry name" value="Cyclin_PHO80-like"/>
</dbReference>
<dbReference type="InterPro" id="IPR006671">
    <property type="entry name" value="Cyclin_N"/>
</dbReference>
<dbReference type="Pfam" id="PF00134">
    <property type="entry name" value="Cyclin_N"/>
    <property type="match status" value="1"/>
</dbReference>
<gene>
    <name evidence="3" type="ORF">K470DRAFT_217840</name>
</gene>
<name>A0A6A7BZF2_9PEZI</name>
<dbReference type="OrthoDB" id="10250320at2759"/>
<dbReference type="Proteomes" id="UP000799421">
    <property type="component" value="Unassembled WGS sequence"/>
</dbReference>
<evidence type="ECO:0000256" key="1">
    <source>
        <dbReference type="SAM" id="MobiDB-lite"/>
    </source>
</evidence>
<feature type="domain" description="Cyclin N-terminal" evidence="2">
    <location>
        <begin position="62"/>
        <end position="167"/>
    </location>
</feature>
<accession>A0A6A7BZF2</accession>
<dbReference type="PANTHER" id="PTHR15615:SF10">
    <property type="entry name" value="PHO85 CYCLIN-2-RELATED"/>
    <property type="match status" value="1"/>
</dbReference>
<feature type="non-terminal residue" evidence="3">
    <location>
        <position position="223"/>
    </location>
</feature>
<dbReference type="SUPFAM" id="SSF47954">
    <property type="entry name" value="Cyclin-like"/>
    <property type="match status" value="1"/>
</dbReference>
<dbReference type="CDD" id="cd20557">
    <property type="entry name" value="CYCLIN_ScPCL1-like"/>
    <property type="match status" value="1"/>
</dbReference>
<evidence type="ECO:0000313" key="3">
    <source>
        <dbReference type="EMBL" id="KAF2860075.1"/>
    </source>
</evidence>
<dbReference type="GO" id="GO:0005634">
    <property type="term" value="C:nucleus"/>
    <property type="evidence" value="ECO:0007669"/>
    <property type="project" value="TreeGrafter"/>
</dbReference>
<dbReference type="GO" id="GO:0016538">
    <property type="term" value="F:cyclin-dependent protein serine/threonine kinase regulator activity"/>
    <property type="evidence" value="ECO:0007669"/>
    <property type="project" value="TreeGrafter"/>
</dbReference>
<sequence length="223" mass="25263">MDPTDAQNAAALERFIRSPVTPEMITHLARHASRVIRCDGQAPVEAPLTPPHTPPSSQSSLPPLPEFITNLVRQSRVRVSTLMTTLVYLARLRQRLPPNAKGIRCTAHRIFLAALILAAKYLNDCSPKNVYWAMYTNVPGYPDFGFSNGEVNTMEVQLMGLLDFNLRISEHDLYWHLDPFLLPIREKEARKAEQERLCMQLAKMEQQQYSAVIERQQSAQAPA</sequence>
<organism evidence="3 4">
    <name type="scientific">Piedraia hortae CBS 480.64</name>
    <dbReference type="NCBI Taxonomy" id="1314780"/>
    <lineage>
        <taxon>Eukaryota</taxon>
        <taxon>Fungi</taxon>
        <taxon>Dikarya</taxon>
        <taxon>Ascomycota</taxon>
        <taxon>Pezizomycotina</taxon>
        <taxon>Dothideomycetes</taxon>
        <taxon>Dothideomycetidae</taxon>
        <taxon>Capnodiales</taxon>
        <taxon>Piedraiaceae</taxon>
        <taxon>Piedraia</taxon>
    </lineage>
</organism>
<dbReference type="PANTHER" id="PTHR15615">
    <property type="match status" value="1"/>
</dbReference>